<dbReference type="Gene3D" id="3.90.1720.10">
    <property type="entry name" value="endopeptidase domain like (from Nostoc punctiforme)"/>
    <property type="match status" value="1"/>
</dbReference>
<evidence type="ECO:0000313" key="1">
    <source>
        <dbReference type="EMBL" id="EDX74845.1"/>
    </source>
</evidence>
<protein>
    <submittedName>
        <fullName evidence="1">Uncharacterized protein</fullName>
    </submittedName>
</protein>
<dbReference type="STRING" id="118168.MC7420_719"/>
<dbReference type="AlphaFoldDB" id="B4VSX2"/>
<dbReference type="EMBL" id="DS989851">
    <property type="protein sequence ID" value="EDX74845.1"/>
    <property type="molecule type" value="Genomic_DNA"/>
</dbReference>
<dbReference type="Proteomes" id="UP000003835">
    <property type="component" value="Unassembled WGS sequence"/>
</dbReference>
<reference evidence="1 2" key="1">
    <citation type="submission" date="2008-07" db="EMBL/GenBank/DDBJ databases">
        <authorList>
            <person name="Tandeau de Marsac N."/>
            <person name="Ferriera S."/>
            <person name="Johnson J."/>
            <person name="Kravitz S."/>
            <person name="Beeson K."/>
            <person name="Sutton G."/>
            <person name="Rogers Y.-H."/>
            <person name="Friedman R."/>
            <person name="Frazier M."/>
            <person name="Venter J.C."/>
        </authorList>
    </citation>
    <scope>NUCLEOTIDE SEQUENCE [LARGE SCALE GENOMIC DNA]</scope>
    <source>
        <strain evidence="1 2">PCC 7420</strain>
    </source>
</reference>
<dbReference type="HOGENOM" id="CLU_2080756_0_0_3"/>
<evidence type="ECO:0000313" key="2">
    <source>
        <dbReference type="Proteomes" id="UP000003835"/>
    </source>
</evidence>
<organism evidence="1 2">
    <name type="scientific">Coleofasciculus chthonoplastes PCC 7420</name>
    <dbReference type="NCBI Taxonomy" id="118168"/>
    <lineage>
        <taxon>Bacteria</taxon>
        <taxon>Bacillati</taxon>
        <taxon>Cyanobacteriota</taxon>
        <taxon>Cyanophyceae</taxon>
        <taxon>Coleofasciculales</taxon>
        <taxon>Coleofasciculaceae</taxon>
        <taxon>Coleofasciculus</taxon>
    </lineage>
</organism>
<gene>
    <name evidence="1" type="ORF">MC7420_719</name>
</gene>
<keyword evidence="2" id="KW-1185">Reference proteome</keyword>
<sequence>MYKGKAWWLPLQEPIAPDQLLKMQMWLRQTYNERRPFATLQAAKAGMIFLNRLGLGNKLDLSALFCSELVTAALQIAGVVDPYINPSKQTPADVVNFPCFSHPPILIKSFPSRCKPQ</sequence>
<name>B4VSX2_9CYAN</name>
<proteinExistence type="predicted"/>
<accession>B4VSX2</accession>